<dbReference type="PANTHER" id="PTHR27004">
    <property type="entry name" value="RECEPTOR-LIKE PROTEIN 12 ISOFORM X1"/>
    <property type="match status" value="1"/>
</dbReference>
<name>A0A8S9LW10_BRACR</name>
<dbReference type="SUPFAM" id="SSF52058">
    <property type="entry name" value="L domain-like"/>
    <property type="match status" value="2"/>
</dbReference>
<keyword evidence="4" id="KW-0433">Leucine-rich repeat</keyword>
<dbReference type="EMBL" id="QGKY02000089">
    <property type="protein sequence ID" value="KAF2610267.1"/>
    <property type="molecule type" value="Genomic_DNA"/>
</dbReference>
<evidence type="ECO:0000256" key="3">
    <source>
        <dbReference type="ARBA" id="ARBA00022475"/>
    </source>
</evidence>
<dbReference type="PRINTS" id="PR00019">
    <property type="entry name" value="LEURICHRPT"/>
</dbReference>
<dbReference type="InterPro" id="IPR001611">
    <property type="entry name" value="Leu-rich_rpt"/>
</dbReference>
<evidence type="ECO:0000256" key="4">
    <source>
        <dbReference type="ARBA" id="ARBA00022614"/>
    </source>
</evidence>
<evidence type="ECO:0000256" key="7">
    <source>
        <dbReference type="ARBA" id="ARBA00022989"/>
    </source>
</evidence>
<keyword evidence="6" id="KW-0677">Repeat</keyword>
<evidence type="ECO:0000313" key="12">
    <source>
        <dbReference type="EMBL" id="KAF2610267.1"/>
    </source>
</evidence>
<organism evidence="12">
    <name type="scientific">Brassica cretica</name>
    <name type="common">Mustard</name>
    <dbReference type="NCBI Taxonomy" id="69181"/>
    <lineage>
        <taxon>Eukaryota</taxon>
        <taxon>Viridiplantae</taxon>
        <taxon>Streptophyta</taxon>
        <taxon>Embryophyta</taxon>
        <taxon>Tracheophyta</taxon>
        <taxon>Spermatophyta</taxon>
        <taxon>Magnoliopsida</taxon>
        <taxon>eudicotyledons</taxon>
        <taxon>Gunneridae</taxon>
        <taxon>Pentapetalae</taxon>
        <taxon>rosids</taxon>
        <taxon>malvids</taxon>
        <taxon>Brassicales</taxon>
        <taxon>Brassicaceae</taxon>
        <taxon>Brassiceae</taxon>
        <taxon>Brassica</taxon>
    </lineage>
</organism>
<dbReference type="SMART" id="SM00369">
    <property type="entry name" value="LRR_TYP"/>
    <property type="match status" value="4"/>
</dbReference>
<evidence type="ECO:0000256" key="1">
    <source>
        <dbReference type="ARBA" id="ARBA00004251"/>
    </source>
</evidence>
<keyword evidence="10" id="KW-0325">Glycoprotein</keyword>
<dbReference type="PANTHER" id="PTHR27004:SF242">
    <property type="entry name" value="RECEPTOR-LIKE PROTEIN 34-RELATED"/>
    <property type="match status" value="1"/>
</dbReference>
<evidence type="ECO:0000256" key="2">
    <source>
        <dbReference type="ARBA" id="ARBA00009592"/>
    </source>
</evidence>
<gene>
    <name evidence="12" type="ORF">F2Q70_00010208</name>
</gene>
<comment type="subcellular location">
    <subcellularLocation>
        <location evidence="1">Cell membrane</location>
        <topology evidence="1">Single-pass type I membrane protein</topology>
    </subcellularLocation>
</comment>
<dbReference type="Pfam" id="PF13855">
    <property type="entry name" value="LRR_8"/>
    <property type="match status" value="2"/>
</dbReference>
<evidence type="ECO:0000256" key="6">
    <source>
        <dbReference type="ARBA" id="ARBA00022737"/>
    </source>
</evidence>
<evidence type="ECO:0000256" key="9">
    <source>
        <dbReference type="ARBA" id="ARBA00023170"/>
    </source>
</evidence>
<evidence type="ECO:0000256" key="11">
    <source>
        <dbReference type="SAM" id="Phobius"/>
    </source>
</evidence>
<evidence type="ECO:0008006" key="13">
    <source>
        <dbReference type="Google" id="ProtNLM"/>
    </source>
</evidence>
<accession>A0A8S9LW10</accession>
<dbReference type="InterPro" id="IPR003591">
    <property type="entry name" value="Leu-rich_rpt_typical-subtyp"/>
</dbReference>
<dbReference type="FunFam" id="3.80.10.10:FF:000213">
    <property type="entry name" value="Tyrosine-sulfated glycopeptide receptor 1"/>
    <property type="match status" value="1"/>
</dbReference>
<keyword evidence="7 11" id="KW-1133">Transmembrane helix</keyword>
<comment type="similarity">
    <text evidence="2">Belongs to the RLP family.</text>
</comment>
<protein>
    <recommendedName>
        <fullName evidence="13">Leucine-rich repeat-containing N-terminal plant-type domain-containing protein</fullName>
    </recommendedName>
</protein>
<proteinExistence type="inferred from homology"/>
<dbReference type="GO" id="GO:0005886">
    <property type="term" value="C:plasma membrane"/>
    <property type="evidence" value="ECO:0007669"/>
    <property type="project" value="UniProtKB-SubCell"/>
</dbReference>
<feature type="transmembrane region" description="Helical" evidence="11">
    <location>
        <begin position="440"/>
        <end position="465"/>
    </location>
</feature>
<dbReference type="InterPro" id="IPR032675">
    <property type="entry name" value="LRR_dom_sf"/>
</dbReference>
<dbReference type="Gene3D" id="3.80.10.10">
    <property type="entry name" value="Ribonuclease Inhibitor"/>
    <property type="match status" value="2"/>
</dbReference>
<evidence type="ECO:0000256" key="10">
    <source>
        <dbReference type="ARBA" id="ARBA00023180"/>
    </source>
</evidence>
<dbReference type="Pfam" id="PF00560">
    <property type="entry name" value="LRR_1"/>
    <property type="match status" value="3"/>
</dbReference>
<dbReference type="AlphaFoldDB" id="A0A8S9LW10"/>
<reference evidence="12" key="1">
    <citation type="submission" date="2019-12" db="EMBL/GenBank/DDBJ databases">
        <title>Genome sequencing and annotation of Brassica cretica.</title>
        <authorList>
            <person name="Studholme D.J."/>
            <person name="Sarris P.F."/>
        </authorList>
    </citation>
    <scope>NUCLEOTIDE SEQUENCE</scope>
    <source>
        <strain evidence="12">PFS-102/07</strain>
        <tissue evidence="12">Leaf</tissue>
    </source>
</reference>
<keyword evidence="8 11" id="KW-0472">Membrane</keyword>
<evidence type="ECO:0000256" key="5">
    <source>
        <dbReference type="ARBA" id="ARBA00022692"/>
    </source>
</evidence>
<keyword evidence="9" id="KW-0675">Receptor</keyword>
<comment type="caution">
    <text evidence="12">The sequence shown here is derived from an EMBL/GenBank/DDBJ whole genome shotgun (WGS) entry which is preliminary data.</text>
</comment>
<sequence>MGEIPSSFGNLNRLIRLSMFSNKLYGNFPSALLKMTRLSTLILSSNKFTGTLPPNITSLSNLAFFDASDNALSGTLPSSLFTIPSLTSIDLSDNQLEGTLEFGNTSSPPNLQALRIGGNNFIGPIPSSISKLTNLEELDLSSFNTQGPVDGGLPENILGNLRSLDVGHNQLTGKLPRSSIRMSSPLEVLNVESNRINDTFPFWLSSLQSLQVLVLGSNSFHGPIHHQVSFPKLRIIDISRNHFNGSLPTSYFAKWSAMSSLGTNEEDQSKVNYMGDEVDYGYYHDSIVLMNRGLEMELVSILKIYTALDFSGNELEGEIPRSIGLLKEIHVLNLSNNGFTGHMPSSLGNMTALESLDVSRNKLSGEIPQELGNLSFLAYMNFSHNQLVGLVPGGTQFRRQNCTSFEDNMRLFGPSLDEVCGDIRTPASQQHHESKGEEEVMSWIAVAIGSVPGIVFGLTIGYILVSYKPEWFLNPFGRAEAPQRSRDWRGNVPDFLTKEMLELQHDIVFARTRLLAHSEVNTLY</sequence>
<keyword evidence="3" id="KW-1003">Cell membrane</keyword>
<keyword evidence="5 11" id="KW-0812">Transmembrane</keyword>
<evidence type="ECO:0000256" key="8">
    <source>
        <dbReference type="ARBA" id="ARBA00023136"/>
    </source>
</evidence>